<dbReference type="CDD" id="cd07035">
    <property type="entry name" value="TPP_PYR_POX_like"/>
    <property type="match status" value="1"/>
</dbReference>
<dbReference type="Gene3D" id="3.40.50.970">
    <property type="match status" value="2"/>
</dbReference>
<sequence length="586" mass="61972">MQHSAFIRSGGEILVDALKIHGVDTVYCLPGESFLPVIDALAGATDAIRTIVTRHEAAAANMAEAHGKLTGRPGICFVTRGPGASHAAIGIHTASQDSTPLILFIGQVGTSMRGREAWQEVDYPAMFGGMAKWVVEVDRPERLPELISRAFHVAVSGRPGPVVVALPEDVLGASAEVADAQPYKRVAAHPGADDLARLTAMLEASERPFIIVGGGGWDAKACRDFQRFVEAFDLPVAAAFRRQDILDNHHPNYVGHAGLGPNPKLVARIRAADLILAIGPRLGETTTAGYTLFELPRPAQRFIHVHADPLELGRVYQADLPINAGVREFAAAAAVLKPQTSTGGPAPWSAGVKAARADYLADQIPGSIPGSLPGRLDLGAVMVHLRETLPKDAIFTNGAGNYAIWVHKFHRYGGFRTQLAPTSGAMGYGLPAAIAAKLLEPARDVICFAGDGCFQMSGQELATGCQYGAGVVVILVNNGIYGSIRMHQEREYPGRVFATTLENPDFPALARAYGAFGERVEETDAFADALNRARAFAAQTNKPALLELVIDPEAITPSATLTGLRAAALKAGAGGKSPPDGGKDHR</sequence>
<dbReference type="InterPro" id="IPR012001">
    <property type="entry name" value="Thiamin_PyroP_enz_TPP-bd_dom"/>
</dbReference>
<evidence type="ECO:0000256" key="3">
    <source>
        <dbReference type="RuleBase" id="RU362132"/>
    </source>
</evidence>
<feature type="domain" description="Thiamine pyrophosphate enzyme TPP-binding" evidence="5">
    <location>
        <begin position="398"/>
        <end position="547"/>
    </location>
</feature>
<accession>A0A6C1KBL3</accession>
<dbReference type="CDD" id="cd00568">
    <property type="entry name" value="TPP_enzymes"/>
    <property type="match status" value="1"/>
</dbReference>
<reference evidence="7 8" key="1">
    <citation type="submission" date="2019-05" db="EMBL/GenBank/DDBJ databases">
        <authorList>
            <person name="Zhou X."/>
        </authorList>
    </citation>
    <scope>NUCLEOTIDE SEQUENCE [LARGE SCALE GENOMIC DNA]</scope>
    <source>
        <strain evidence="7 8">DSM 432</strain>
    </source>
</reference>
<dbReference type="NCBIfam" id="NF006052">
    <property type="entry name" value="PRK08199.1"/>
    <property type="match status" value="1"/>
</dbReference>
<evidence type="ECO:0000256" key="2">
    <source>
        <dbReference type="ARBA" id="ARBA00023052"/>
    </source>
</evidence>
<dbReference type="Pfam" id="PF00205">
    <property type="entry name" value="TPP_enzyme_M"/>
    <property type="match status" value="1"/>
</dbReference>
<evidence type="ECO:0000259" key="5">
    <source>
        <dbReference type="Pfam" id="PF02775"/>
    </source>
</evidence>
<feature type="domain" description="Thiamine pyrophosphate enzyme central" evidence="4">
    <location>
        <begin position="196"/>
        <end position="331"/>
    </location>
</feature>
<dbReference type="Proteomes" id="UP000305131">
    <property type="component" value="Unassembled WGS sequence"/>
</dbReference>
<dbReference type="Pfam" id="PF02776">
    <property type="entry name" value="TPP_enzyme_N"/>
    <property type="match status" value="1"/>
</dbReference>
<proteinExistence type="inferred from homology"/>
<protein>
    <submittedName>
        <fullName evidence="7">Thiamine pyrophosphate-binding protein</fullName>
    </submittedName>
</protein>
<dbReference type="PANTHER" id="PTHR18968:SF120">
    <property type="entry name" value="ACETOLACTATE SYNTHASE LARGE SUBUNIT"/>
    <property type="match status" value="1"/>
</dbReference>
<dbReference type="GO" id="GO:0005948">
    <property type="term" value="C:acetolactate synthase complex"/>
    <property type="evidence" value="ECO:0007669"/>
    <property type="project" value="TreeGrafter"/>
</dbReference>
<comment type="similarity">
    <text evidence="1 3">Belongs to the TPP enzyme family.</text>
</comment>
<dbReference type="InterPro" id="IPR045229">
    <property type="entry name" value="TPP_enz"/>
</dbReference>
<dbReference type="InterPro" id="IPR000399">
    <property type="entry name" value="TPP-bd_CS"/>
</dbReference>
<dbReference type="SUPFAM" id="SSF52518">
    <property type="entry name" value="Thiamin diphosphate-binding fold (THDP-binding)"/>
    <property type="match status" value="2"/>
</dbReference>
<evidence type="ECO:0000313" key="7">
    <source>
        <dbReference type="EMBL" id="TLX41502.1"/>
    </source>
</evidence>
<evidence type="ECO:0000259" key="4">
    <source>
        <dbReference type="Pfam" id="PF00205"/>
    </source>
</evidence>
<dbReference type="Pfam" id="PF02775">
    <property type="entry name" value="TPP_enzyme_C"/>
    <property type="match status" value="1"/>
</dbReference>
<dbReference type="GO" id="GO:0003984">
    <property type="term" value="F:acetolactate synthase activity"/>
    <property type="evidence" value="ECO:0007669"/>
    <property type="project" value="TreeGrafter"/>
</dbReference>
<dbReference type="Gene3D" id="3.40.50.1220">
    <property type="entry name" value="TPP-binding domain"/>
    <property type="match status" value="1"/>
</dbReference>
<dbReference type="GeneID" id="95775497"/>
<dbReference type="GO" id="GO:0030976">
    <property type="term" value="F:thiamine pyrophosphate binding"/>
    <property type="evidence" value="ECO:0007669"/>
    <property type="project" value="InterPro"/>
</dbReference>
<evidence type="ECO:0000259" key="6">
    <source>
        <dbReference type="Pfam" id="PF02776"/>
    </source>
</evidence>
<feature type="domain" description="Thiamine pyrophosphate enzyme N-terminal TPP-binding" evidence="6">
    <location>
        <begin position="9"/>
        <end position="125"/>
    </location>
</feature>
<dbReference type="InterPro" id="IPR011766">
    <property type="entry name" value="TPP_enzyme_TPP-bd"/>
</dbReference>
<dbReference type="EMBL" id="VAUP01000037">
    <property type="protein sequence ID" value="TLX41502.1"/>
    <property type="molecule type" value="Genomic_DNA"/>
</dbReference>
<evidence type="ECO:0000256" key="1">
    <source>
        <dbReference type="ARBA" id="ARBA00007812"/>
    </source>
</evidence>
<name>A0A6C1KBL3_XANAU</name>
<dbReference type="InterPro" id="IPR029035">
    <property type="entry name" value="DHS-like_NAD/FAD-binding_dom"/>
</dbReference>
<dbReference type="InterPro" id="IPR012000">
    <property type="entry name" value="Thiamin_PyroP_enz_cen_dom"/>
</dbReference>
<dbReference type="SUPFAM" id="SSF52467">
    <property type="entry name" value="DHS-like NAD/FAD-binding domain"/>
    <property type="match status" value="1"/>
</dbReference>
<dbReference type="GO" id="GO:0050660">
    <property type="term" value="F:flavin adenine dinucleotide binding"/>
    <property type="evidence" value="ECO:0007669"/>
    <property type="project" value="TreeGrafter"/>
</dbReference>
<dbReference type="InterPro" id="IPR029061">
    <property type="entry name" value="THDP-binding"/>
</dbReference>
<dbReference type="PANTHER" id="PTHR18968">
    <property type="entry name" value="THIAMINE PYROPHOSPHATE ENZYMES"/>
    <property type="match status" value="1"/>
</dbReference>
<dbReference type="OrthoDB" id="4494979at2"/>
<keyword evidence="2 3" id="KW-0786">Thiamine pyrophosphate</keyword>
<dbReference type="GO" id="GO:0009097">
    <property type="term" value="P:isoleucine biosynthetic process"/>
    <property type="evidence" value="ECO:0007669"/>
    <property type="project" value="TreeGrafter"/>
</dbReference>
<dbReference type="RefSeq" id="WP_138401013.1">
    <property type="nucleotide sequence ID" value="NZ_JBAFVI010000006.1"/>
</dbReference>
<dbReference type="GO" id="GO:0000287">
    <property type="term" value="F:magnesium ion binding"/>
    <property type="evidence" value="ECO:0007669"/>
    <property type="project" value="InterPro"/>
</dbReference>
<dbReference type="AlphaFoldDB" id="A0A6C1KBL3"/>
<dbReference type="PROSITE" id="PS00187">
    <property type="entry name" value="TPP_ENZYMES"/>
    <property type="match status" value="1"/>
</dbReference>
<evidence type="ECO:0000313" key="8">
    <source>
        <dbReference type="Proteomes" id="UP000305131"/>
    </source>
</evidence>
<organism evidence="7 8">
    <name type="scientific">Xanthobacter autotrophicus</name>
    <dbReference type="NCBI Taxonomy" id="280"/>
    <lineage>
        <taxon>Bacteria</taxon>
        <taxon>Pseudomonadati</taxon>
        <taxon>Pseudomonadota</taxon>
        <taxon>Alphaproteobacteria</taxon>
        <taxon>Hyphomicrobiales</taxon>
        <taxon>Xanthobacteraceae</taxon>
        <taxon>Xanthobacter</taxon>
    </lineage>
</organism>
<dbReference type="GO" id="GO:0009099">
    <property type="term" value="P:L-valine biosynthetic process"/>
    <property type="evidence" value="ECO:0007669"/>
    <property type="project" value="TreeGrafter"/>
</dbReference>
<dbReference type="FunFam" id="3.40.50.970:FF:000007">
    <property type="entry name" value="Acetolactate synthase"/>
    <property type="match status" value="1"/>
</dbReference>
<comment type="caution">
    <text evidence="7">The sequence shown here is derived from an EMBL/GenBank/DDBJ whole genome shotgun (WGS) entry which is preliminary data.</text>
</comment>
<gene>
    <name evidence="7" type="ORF">FBQ73_18775</name>
</gene>